<feature type="domain" description="SnoaL-like" evidence="8">
    <location>
        <begin position="214"/>
        <end position="308"/>
    </location>
</feature>
<dbReference type="Pfam" id="PF08281">
    <property type="entry name" value="Sigma70_r4_2"/>
    <property type="match status" value="1"/>
</dbReference>
<keyword evidence="5" id="KW-0804">Transcription</keyword>
<feature type="domain" description="RNA polymerase sigma-70 region 2" evidence="6">
    <location>
        <begin position="19"/>
        <end position="86"/>
    </location>
</feature>
<dbReference type="InterPro" id="IPR014284">
    <property type="entry name" value="RNA_pol_sigma-70_dom"/>
</dbReference>
<protein>
    <submittedName>
        <fullName evidence="9">Sigma-70 family RNA polymerase sigma factor</fullName>
    </submittedName>
</protein>
<evidence type="ECO:0000256" key="4">
    <source>
        <dbReference type="ARBA" id="ARBA00023082"/>
    </source>
</evidence>
<dbReference type="NCBIfam" id="TIGR02937">
    <property type="entry name" value="sigma70-ECF"/>
    <property type="match status" value="1"/>
</dbReference>
<dbReference type="InterPro" id="IPR014305">
    <property type="entry name" value="RNA_pol_sigma-G_actinobac"/>
</dbReference>
<dbReference type="PANTHER" id="PTHR43133">
    <property type="entry name" value="RNA POLYMERASE ECF-TYPE SIGMA FACTO"/>
    <property type="match status" value="1"/>
</dbReference>
<keyword evidence="10" id="KW-1185">Reference proteome</keyword>
<evidence type="ECO:0000259" key="7">
    <source>
        <dbReference type="Pfam" id="PF08281"/>
    </source>
</evidence>
<dbReference type="EMBL" id="JAPNNL010000010">
    <property type="protein sequence ID" value="MDA0632641.1"/>
    <property type="molecule type" value="Genomic_DNA"/>
</dbReference>
<dbReference type="InterPro" id="IPR013249">
    <property type="entry name" value="RNA_pol_sigma70_r4_t2"/>
</dbReference>
<dbReference type="InterPro" id="IPR032710">
    <property type="entry name" value="NTF2-like_dom_sf"/>
</dbReference>
<dbReference type="NCBIfam" id="TIGR02960">
    <property type="entry name" value="SigX5"/>
    <property type="match status" value="1"/>
</dbReference>
<evidence type="ECO:0000259" key="6">
    <source>
        <dbReference type="Pfam" id="PF04542"/>
    </source>
</evidence>
<dbReference type="InterPro" id="IPR037401">
    <property type="entry name" value="SnoaL-like"/>
</dbReference>
<evidence type="ECO:0000259" key="8">
    <source>
        <dbReference type="Pfam" id="PF12680"/>
    </source>
</evidence>
<dbReference type="NCBIfam" id="NF006089">
    <property type="entry name" value="PRK08241.1"/>
    <property type="match status" value="1"/>
</dbReference>
<organism evidence="9 10">
    <name type="scientific">Nonomuraea corallina</name>
    <dbReference type="NCBI Taxonomy" id="2989783"/>
    <lineage>
        <taxon>Bacteria</taxon>
        <taxon>Bacillati</taxon>
        <taxon>Actinomycetota</taxon>
        <taxon>Actinomycetes</taxon>
        <taxon>Streptosporangiales</taxon>
        <taxon>Streptosporangiaceae</taxon>
        <taxon>Nonomuraea</taxon>
    </lineage>
</organism>
<evidence type="ECO:0000256" key="2">
    <source>
        <dbReference type="ARBA" id="ARBA00011344"/>
    </source>
</evidence>
<proteinExistence type="inferred from homology"/>
<reference evidence="9" key="1">
    <citation type="submission" date="2022-11" db="EMBL/GenBank/DDBJ databases">
        <title>Nonomuraea corallina sp. nov., a new species of the genus Nonomuraea isolated from sea side sediment in Thai sea.</title>
        <authorList>
            <person name="Ngamcharungchit C."/>
            <person name="Matsumoto A."/>
            <person name="Suriyachadkun C."/>
            <person name="Panbangred W."/>
            <person name="Inahashi Y."/>
            <person name="Intra B."/>
        </authorList>
    </citation>
    <scope>NUCLEOTIDE SEQUENCE</scope>
    <source>
        <strain evidence="9">MCN248</strain>
    </source>
</reference>
<dbReference type="SUPFAM" id="SSF88946">
    <property type="entry name" value="Sigma2 domain of RNA polymerase sigma factors"/>
    <property type="match status" value="1"/>
</dbReference>
<dbReference type="Gene3D" id="3.10.450.50">
    <property type="match status" value="1"/>
</dbReference>
<dbReference type="InterPro" id="IPR039425">
    <property type="entry name" value="RNA_pol_sigma-70-like"/>
</dbReference>
<evidence type="ECO:0000313" key="9">
    <source>
        <dbReference type="EMBL" id="MDA0632641.1"/>
    </source>
</evidence>
<name>A0ABT4S606_9ACTN</name>
<dbReference type="SUPFAM" id="SSF88659">
    <property type="entry name" value="Sigma3 and sigma4 domains of RNA polymerase sigma factors"/>
    <property type="match status" value="1"/>
</dbReference>
<feature type="domain" description="RNA polymerase sigma factor 70 region 4 type 2" evidence="7">
    <location>
        <begin position="139"/>
        <end position="191"/>
    </location>
</feature>
<dbReference type="PANTHER" id="PTHR43133:SF65">
    <property type="entry name" value="ECF RNA POLYMERASE SIGMA FACTOR SIGG"/>
    <property type="match status" value="1"/>
</dbReference>
<evidence type="ECO:0000313" key="10">
    <source>
        <dbReference type="Proteomes" id="UP001144036"/>
    </source>
</evidence>
<dbReference type="InterPro" id="IPR036388">
    <property type="entry name" value="WH-like_DNA-bd_sf"/>
</dbReference>
<dbReference type="InterPro" id="IPR013324">
    <property type="entry name" value="RNA_pol_sigma_r3/r4-like"/>
</dbReference>
<sequence length="335" mass="36687">MPREERAGMPETDGSDPLERHRVALTGYCYRMLGSPFEAEDAVQETLVRAWRSLDRFDEDRAPMRSWLYAIATNVCLDLLRGARRRARAIDLGPSAQAGPDLGPPLPPDAFVRPVPDGRVLPAGGDPADLAAQRDTIRLAFIAALQHLPPRQRAVLILRDVLCCPADEVARLLDVSVASVTSALQRARTKLKAASLSAEDPYQPMDEAQRLLLARYCDAFERYDVEAMMALLHEDAVMSMPPFPWWLRGRAEIRRALLSAGRPCAGARLVPCAANGSPAFAQYRPGPDGRQAPFALVVLTLSGGLIAEVTNHLDADRLFPLFGLPGVLESPARVR</sequence>
<comment type="subunit">
    <text evidence="2">Interacts transiently with the RNA polymerase catalytic core formed by RpoA, RpoB, RpoC and RpoZ (2 alpha, 1 beta, 1 beta' and 1 omega subunit) to form the RNA polymerase holoenzyme that can initiate transcription.</text>
</comment>
<evidence type="ECO:0000256" key="5">
    <source>
        <dbReference type="ARBA" id="ARBA00023163"/>
    </source>
</evidence>
<dbReference type="InterPro" id="IPR013325">
    <property type="entry name" value="RNA_pol_sigma_r2"/>
</dbReference>
<gene>
    <name evidence="9" type="ORF">OUY22_04365</name>
</gene>
<keyword evidence="3" id="KW-0805">Transcription regulation</keyword>
<dbReference type="Gene3D" id="1.10.1740.10">
    <property type="match status" value="1"/>
</dbReference>
<dbReference type="RefSeq" id="WP_270153496.1">
    <property type="nucleotide sequence ID" value="NZ_JAPNNL010000010.1"/>
</dbReference>
<dbReference type="CDD" id="cd06171">
    <property type="entry name" value="Sigma70_r4"/>
    <property type="match status" value="1"/>
</dbReference>
<dbReference type="InterPro" id="IPR007627">
    <property type="entry name" value="RNA_pol_sigma70_r2"/>
</dbReference>
<dbReference type="Pfam" id="PF12680">
    <property type="entry name" value="SnoaL_2"/>
    <property type="match status" value="1"/>
</dbReference>
<comment type="caution">
    <text evidence="9">The sequence shown here is derived from an EMBL/GenBank/DDBJ whole genome shotgun (WGS) entry which is preliminary data.</text>
</comment>
<dbReference type="SUPFAM" id="SSF54427">
    <property type="entry name" value="NTF2-like"/>
    <property type="match status" value="1"/>
</dbReference>
<dbReference type="Gene3D" id="1.10.10.10">
    <property type="entry name" value="Winged helix-like DNA-binding domain superfamily/Winged helix DNA-binding domain"/>
    <property type="match status" value="1"/>
</dbReference>
<comment type="similarity">
    <text evidence="1">Belongs to the sigma-70 factor family. ECF subfamily.</text>
</comment>
<evidence type="ECO:0000256" key="3">
    <source>
        <dbReference type="ARBA" id="ARBA00023015"/>
    </source>
</evidence>
<dbReference type="Pfam" id="PF04542">
    <property type="entry name" value="Sigma70_r2"/>
    <property type="match status" value="1"/>
</dbReference>
<evidence type="ECO:0000256" key="1">
    <source>
        <dbReference type="ARBA" id="ARBA00010641"/>
    </source>
</evidence>
<accession>A0ABT4S606</accession>
<dbReference type="Proteomes" id="UP001144036">
    <property type="component" value="Unassembled WGS sequence"/>
</dbReference>
<keyword evidence="4" id="KW-0731">Sigma factor</keyword>